<evidence type="ECO:0000259" key="3">
    <source>
        <dbReference type="Pfam" id="PF12010"/>
    </source>
</evidence>
<evidence type="ECO:0000256" key="1">
    <source>
        <dbReference type="SAM" id="MobiDB-lite"/>
    </source>
</evidence>
<evidence type="ECO:0000256" key="2">
    <source>
        <dbReference type="SAM" id="SignalP"/>
    </source>
</evidence>
<keyword evidence="5" id="KW-1185">Reference proteome</keyword>
<gene>
    <name evidence="4" type="ORF">SAMN04487928_12238</name>
</gene>
<dbReference type="Pfam" id="PF12010">
    <property type="entry name" value="DUF3502"/>
    <property type="match status" value="1"/>
</dbReference>
<dbReference type="Gene3D" id="3.40.190.10">
    <property type="entry name" value="Periplasmic binding protein-like II"/>
    <property type="match status" value="2"/>
</dbReference>
<dbReference type="InterPro" id="IPR022627">
    <property type="entry name" value="DUF3502"/>
</dbReference>
<dbReference type="PROSITE" id="PS51257">
    <property type="entry name" value="PROKAR_LIPOPROTEIN"/>
    <property type="match status" value="1"/>
</dbReference>
<protein>
    <submittedName>
        <fullName evidence="4">Carbohydrate ABC transporter substrate-binding protein, CUT1 family</fullName>
    </submittedName>
</protein>
<reference evidence="5" key="1">
    <citation type="submission" date="2016-10" db="EMBL/GenBank/DDBJ databases">
        <authorList>
            <person name="Varghese N."/>
            <person name="Submissions S."/>
        </authorList>
    </citation>
    <scope>NUCLEOTIDE SEQUENCE [LARGE SCALE GENOMIC DNA]</scope>
    <source>
        <strain evidence="5">P18</strain>
    </source>
</reference>
<name>A0A1I5WFX2_9FIRM</name>
<dbReference type="Proteomes" id="UP000182624">
    <property type="component" value="Unassembled WGS sequence"/>
</dbReference>
<proteinExistence type="predicted"/>
<feature type="domain" description="DUF3502" evidence="3">
    <location>
        <begin position="480"/>
        <end position="547"/>
    </location>
</feature>
<sequence length="552" mass="60027">MKKKIASLLLSATTAAMIFSGCGSAATQTTAQSDTKATEQEATAQSNVEQKDDGESSEAALDKAAQAIADRKAKAEKDGKYEKVVIAFFDWTGRPAGLDRINEALSAYTEETLGLDVELMIIDSAAYGEDMKLMLSSGEQVDLFSTCILGYNPSINNGYVLDLEEDGMFDDYCGGIKEKIRADYLDACRVGGVLYGTPPIKDYAIETAAVCVGQEYLDAIGYDVSALPTGDLGYPKATWDDINDIFTQLHAQFPDKYVMAIQDNELTQGSSVDNIAGDYFGTLLDPQNSLKIEDVYASETFKEWAQRAYDWNQAGFISQDALTDTTGASAKVKSGAYMAMMACSKPGYKTQISGECGRDMVVFDVGESFMSSSSVSSFPWCVNQNTEDPVATLQVLNALYTDSTIETLMCWGQEGKEFKVNSDGTITYADGVDANNSEYYPNVLWLMPNPYVTYVWEGDPLDLGQQIADFNDNCTCKSKALGFTWDNTDYASEYTALKNAYDEFGPKVVYGFVEPEAGIAELEQALKAAGLDDYMAGKQAALDAWAAENGIN</sequence>
<evidence type="ECO:0000313" key="4">
    <source>
        <dbReference type="EMBL" id="SFQ18611.1"/>
    </source>
</evidence>
<evidence type="ECO:0000313" key="5">
    <source>
        <dbReference type="Proteomes" id="UP000182624"/>
    </source>
</evidence>
<keyword evidence="2" id="KW-0732">Signal</keyword>
<feature type="signal peptide" evidence="2">
    <location>
        <begin position="1"/>
        <end position="25"/>
    </location>
</feature>
<dbReference type="RefSeq" id="WP_074889941.1">
    <property type="nucleotide sequence ID" value="NZ_FOXO01000022.1"/>
</dbReference>
<feature type="region of interest" description="Disordered" evidence="1">
    <location>
        <begin position="30"/>
        <end position="60"/>
    </location>
</feature>
<dbReference type="SUPFAM" id="SSF53850">
    <property type="entry name" value="Periplasmic binding protein-like II"/>
    <property type="match status" value="1"/>
</dbReference>
<dbReference type="EMBL" id="FOXO01000022">
    <property type="protein sequence ID" value="SFQ18611.1"/>
    <property type="molecule type" value="Genomic_DNA"/>
</dbReference>
<accession>A0A1I5WFX2</accession>
<organism evidence="4 5">
    <name type="scientific">Butyrivibrio proteoclasticus</name>
    <dbReference type="NCBI Taxonomy" id="43305"/>
    <lineage>
        <taxon>Bacteria</taxon>
        <taxon>Bacillati</taxon>
        <taxon>Bacillota</taxon>
        <taxon>Clostridia</taxon>
        <taxon>Lachnospirales</taxon>
        <taxon>Lachnospiraceae</taxon>
        <taxon>Butyrivibrio</taxon>
    </lineage>
</organism>
<feature type="chain" id="PRO_5010158872" evidence="2">
    <location>
        <begin position="26"/>
        <end position="552"/>
    </location>
</feature>
<dbReference type="AlphaFoldDB" id="A0A1I5WFX2"/>